<keyword evidence="4" id="KW-0862">Zinc</keyword>
<dbReference type="GO" id="GO:0005634">
    <property type="term" value="C:nucleus"/>
    <property type="evidence" value="ECO:0007669"/>
    <property type="project" value="UniProtKB-SubCell"/>
</dbReference>
<dbReference type="SUPFAM" id="SSF53098">
    <property type="entry name" value="Ribonuclease H-like"/>
    <property type="match status" value="1"/>
</dbReference>
<proteinExistence type="predicted"/>
<evidence type="ECO:0000256" key="5">
    <source>
        <dbReference type="ARBA" id="ARBA00023242"/>
    </source>
</evidence>
<keyword evidence="5" id="KW-0539">Nucleus</keyword>
<gene>
    <name evidence="6" type="ORF">RCL2_000566400</name>
</gene>
<dbReference type="GO" id="GO:0008270">
    <property type="term" value="F:zinc ion binding"/>
    <property type="evidence" value="ECO:0007669"/>
    <property type="project" value="UniProtKB-KW"/>
</dbReference>
<keyword evidence="2" id="KW-0479">Metal-binding</keyword>
<dbReference type="PANTHER" id="PTHR46481:SF10">
    <property type="entry name" value="ZINC FINGER BED DOMAIN-CONTAINING PROTEIN 39"/>
    <property type="match status" value="1"/>
</dbReference>
<sequence>MTDSFLIEIVDESEEEIFSDIFVEDEFIFNLEDDQSIDKVTEITDRKAASTTSPVWQFFTRKEKTKKDQDGIEQTVRYIHCNIGECHLSANNSTSTLEQPWSVEEQKEKHVLLVNWITIDQQPFTLVENQSFQKFMVAIQPCYKLPSRHTLKEMQFEHFVLNVLYIFSPHDAAAIKNAILNITKEFQIENQLIGITSDNEAKIIVATRQIRESIELIDNSNFKSPLPDITTRWNYTFYMIERALKIKPQLAYLVSNHQTLKNNWPTEKEWKILNNLLELLTSFALMIKVISASNYPTIGEKISYGNMSREDILRPIQRVMINYSEIPSPPLPQNLSPQYQLASLSTNEIRKYFQNLFMPIEIQ</sequence>
<evidence type="ECO:0000256" key="4">
    <source>
        <dbReference type="ARBA" id="ARBA00022833"/>
    </source>
</evidence>
<dbReference type="OrthoDB" id="1900170at2759"/>
<dbReference type="InterPro" id="IPR012337">
    <property type="entry name" value="RNaseH-like_sf"/>
</dbReference>
<protein>
    <submittedName>
        <fullName evidence="6">Zinc finger BED domain-containing protein RICESLEEPER 2-like</fullName>
    </submittedName>
</protein>
<evidence type="ECO:0000256" key="1">
    <source>
        <dbReference type="ARBA" id="ARBA00004123"/>
    </source>
</evidence>
<evidence type="ECO:0000313" key="6">
    <source>
        <dbReference type="EMBL" id="GES78359.1"/>
    </source>
</evidence>
<dbReference type="SUPFAM" id="SSF140996">
    <property type="entry name" value="Hermes dimerisation domain"/>
    <property type="match status" value="1"/>
</dbReference>
<dbReference type="Proteomes" id="UP000615446">
    <property type="component" value="Unassembled WGS sequence"/>
</dbReference>
<reference evidence="6" key="1">
    <citation type="submission" date="2019-10" db="EMBL/GenBank/DDBJ databases">
        <title>Conservation and host-specific expression of non-tandemly repeated heterogenous ribosome RNA gene in arbuscular mycorrhizal fungi.</title>
        <authorList>
            <person name="Maeda T."/>
            <person name="Kobayashi Y."/>
            <person name="Nakagawa T."/>
            <person name="Ezawa T."/>
            <person name="Yamaguchi K."/>
            <person name="Bino T."/>
            <person name="Nishimoto Y."/>
            <person name="Shigenobu S."/>
            <person name="Kawaguchi M."/>
        </authorList>
    </citation>
    <scope>NUCLEOTIDE SEQUENCE</scope>
    <source>
        <strain evidence="6">HR1</strain>
    </source>
</reference>
<dbReference type="AlphaFoldDB" id="A0A8H3L354"/>
<name>A0A8H3L354_9GLOM</name>
<dbReference type="InterPro" id="IPR052035">
    <property type="entry name" value="ZnF_BED_domain_contain"/>
</dbReference>
<dbReference type="PANTHER" id="PTHR46481">
    <property type="entry name" value="ZINC FINGER BED DOMAIN-CONTAINING PROTEIN 4"/>
    <property type="match status" value="1"/>
</dbReference>
<organism evidence="6 7">
    <name type="scientific">Rhizophagus clarus</name>
    <dbReference type="NCBI Taxonomy" id="94130"/>
    <lineage>
        <taxon>Eukaryota</taxon>
        <taxon>Fungi</taxon>
        <taxon>Fungi incertae sedis</taxon>
        <taxon>Mucoromycota</taxon>
        <taxon>Glomeromycotina</taxon>
        <taxon>Glomeromycetes</taxon>
        <taxon>Glomerales</taxon>
        <taxon>Glomeraceae</taxon>
        <taxon>Rhizophagus</taxon>
    </lineage>
</organism>
<evidence type="ECO:0000256" key="3">
    <source>
        <dbReference type="ARBA" id="ARBA00022771"/>
    </source>
</evidence>
<keyword evidence="3" id="KW-0863">Zinc-finger</keyword>
<evidence type="ECO:0000313" key="7">
    <source>
        <dbReference type="Proteomes" id="UP000615446"/>
    </source>
</evidence>
<comment type="caution">
    <text evidence="6">The sequence shown here is derived from an EMBL/GenBank/DDBJ whole genome shotgun (WGS) entry which is preliminary data.</text>
</comment>
<comment type="subcellular location">
    <subcellularLocation>
        <location evidence="1">Nucleus</location>
    </subcellularLocation>
</comment>
<evidence type="ECO:0000256" key="2">
    <source>
        <dbReference type="ARBA" id="ARBA00022723"/>
    </source>
</evidence>
<dbReference type="EMBL" id="BLAL01000037">
    <property type="protein sequence ID" value="GES78359.1"/>
    <property type="molecule type" value="Genomic_DNA"/>
</dbReference>
<accession>A0A8H3L354</accession>